<dbReference type="Pfam" id="PF13439">
    <property type="entry name" value="Glyco_transf_4"/>
    <property type="match status" value="1"/>
</dbReference>
<dbReference type="InterPro" id="IPR028098">
    <property type="entry name" value="Glyco_trans_4-like_N"/>
</dbReference>
<proteinExistence type="predicted"/>
<sequence>MRILMPVSLNGAHGDIHDHCEEIAVSGRKRDAEVVVATSSRPYLERLAARGVDGFLVDFADLEAASEAAARRGPWDLVHTHPFAARKFATRFAAQNELPLVATFHGPYLDDIDTWQNQANALVAVTGSVADRLRGVSGLPADRVHVVENRLRADAMPQQQAKHDPRALVLAVHANLTKDFDPALELLSEFIERASGEQRFGWRIELAGSGANRPDITAQLAKACLAPGAPDVVVHGHLDAAATRELYGRAYAVVAAGRDAIDAIAVGLPAVVAQGTGTYALSPTGDTSTLLYGTDGARVSGAAFHDHCVEIAADAEARQRHAVSGMRLTRSRFNPQALDLALAAIHELAVAEGSRSTPQFRVERAQSAVRVIFAGDPRGSEFAFYVMQGSERLRADWYGANYWLDLRQEEAAAATGVRCFVKDSHGSIQQVMVDLTLGS</sequence>
<dbReference type="GO" id="GO:0016757">
    <property type="term" value="F:glycosyltransferase activity"/>
    <property type="evidence" value="ECO:0007669"/>
    <property type="project" value="UniProtKB-KW"/>
</dbReference>
<accession>A0ABW7XCQ2</accession>
<evidence type="ECO:0000256" key="1">
    <source>
        <dbReference type="ARBA" id="ARBA00022676"/>
    </source>
</evidence>
<evidence type="ECO:0000256" key="2">
    <source>
        <dbReference type="ARBA" id="ARBA00022679"/>
    </source>
</evidence>
<dbReference type="EC" id="2.4.-.-" evidence="4"/>
<comment type="caution">
    <text evidence="4">The sequence shown here is derived from an EMBL/GenBank/DDBJ whole genome shotgun (WGS) entry which is preliminary data.</text>
</comment>
<reference evidence="4 5" key="1">
    <citation type="submission" date="2024-10" db="EMBL/GenBank/DDBJ databases">
        <title>The Natural Products Discovery Center: Release of the First 8490 Sequenced Strains for Exploring Actinobacteria Biosynthetic Diversity.</title>
        <authorList>
            <person name="Kalkreuter E."/>
            <person name="Kautsar S.A."/>
            <person name="Yang D."/>
            <person name="Bader C.D."/>
            <person name="Teijaro C.N."/>
            <person name="Fluegel L."/>
            <person name="Davis C.M."/>
            <person name="Simpson J.R."/>
            <person name="Lauterbach L."/>
            <person name="Steele A.D."/>
            <person name="Gui C."/>
            <person name="Meng S."/>
            <person name="Li G."/>
            <person name="Viehrig K."/>
            <person name="Ye F."/>
            <person name="Su P."/>
            <person name="Kiefer A.F."/>
            <person name="Nichols A."/>
            <person name="Cepeda A.J."/>
            <person name="Yan W."/>
            <person name="Fan B."/>
            <person name="Jiang Y."/>
            <person name="Adhikari A."/>
            <person name="Zheng C.-J."/>
            <person name="Schuster L."/>
            <person name="Cowan T.M."/>
            <person name="Smanski M.J."/>
            <person name="Chevrette M.G."/>
            <person name="De Carvalho L.P.S."/>
            <person name="Shen B."/>
        </authorList>
    </citation>
    <scope>NUCLEOTIDE SEQUENCE [LARGE SCALE GENOMIC DNA]</scope>
    <source>
        <strain evidence="4 5">NPDC019481</strain>
    </source>
</reference>
<keyword evidence="5" id="KW-1185">Reference proteome</keyword>
<organism evidence="4 5">
    <name type="scientific">Promicromonospora kroppenstedtii</name>
    <dbReference type="NCBI Taxonomy" id="440482"/>
    <lineage>
        <taxon>Bacteria</taxon>
        <taxon>Bacillati</taxon>
        <taxon>Actinomycetota</taxon>
        <taxon>Actinomycetes</taxon>
        <taxon>Micrococcales</taxon>
        <taxon>Promicromonosporaceae</taxon>
        <taxon>Promicromonospora</taxon>
    </lineage>
</organism>
<dbReference type="Proteomes" id="UP001611580">
    <property type="component" value="Unassembled WGS sequence"/>
</dbReference>
<feature type="domain" description="Glycosyltransferase subfamily 4-like N-terminal" evidence="3">
    <location>
        <begin position="19"/>
        <end position="149"/>
    </location>
</feature>
<dbReference type="SUPFAM" id="SSF53756">
    <property type="entry name" value="UDP-Glycosyltransferase/glycogen phosphorylase"/>
    <property type="match status" value="1"/>
</dbReference>
<dbReference type="RefSeq" id="WP_397400246.1">
    <property type="nucleotide sequence ID" value="NZ_JBIRYI010000001.1"/>
</dbReference>
<name>A0ABW7XCQ2_9MICO</name>
<dbReference type="Gene3D" id="3.40.50.2000">
    <property type="entry name" value="Glycogen Phosphorylase B"/>
    <property type="match status" value="2"/>
</dbReference>
<gene>
    <name evidence="4" type="ORF">ACH47X_00060</name>
</gene>
<dbReference type="EMBL" id="JBIRYI010000001">
    <property type="protein sequence ID" value="MFI2485267.1"/>
    <property type="molecule type" value="Genomic_DNA"/>
</dbReference>
<evidence type="ECO:0000259" key="3">
    <source>
        <dbReference type="Pfam" id="PF13439"/>
    </source>
</evidence>
<keyword evidence="2 4" id="KW-0808">Transferase</keyword>
<evidence type="ECO:0000313" key="5">
    <source>
        <dbReference type="Proteomes" id="UP001611580"/>
    </source>
</evidence>
<protein>
    <submittedName>
        <fullName evidence="4">Glycosyltransferase</fullName>
        <ecNumber evidence="4">2.4.-.-</ecNumber>
    </submittedName>
</protein>
<keyword evidence="1 4" id="KW-0328">Glycosyltransferase</keyword>
<evidence type="ECO:0000313" key="4">
    <source>
        <dbReference type="EMBL" id="MFI2485267.1"/>
    </source>
</evidence>